<organism evidence="1 2">
    <name type="scientific">Nephila pilipes</name>
    <name type="common">Giant wood spider</name>
    <name type="synonym">Nephila maculata</name>
    <dbReference type="NCBI Taxonomy" id="299642"/>
    <lineage>
        <taxon>Eukaryota</taxon>
        <taxon>Metazoa</taxon>
        <taxon>Ecdysozoa</taxon>
        <taxon>Arthropoda</taxon>
        <taxon>Chelicerata</taxon>
        <taxon>Arachnida</taxon>
        <taxon>Araneae</taxon>
        <taxon>Araneomorphae</taxon>
        <taxon>Entelegynae</taxon>
        <taxon>Araneoidea</taxon>
        <taxon>Nephilidae</taxon>
        <taxon>Nephila</taxon>
    </lineage>
</organism>
<reference evidence="1" key="1">
    <citation type="submission" date="2020-08" db="EMBL/GenBank/DDBJ databases">
        <title>Multicomponent nature underlies the extraordinary mechanical properties of spider dragline silk.</title>
        <authorList>
            <person name="Kono N."/>
            <person name="Nakamura H."/>
            <person name="Mori M."/>
            <person name="Yoshida Y."/>
            <person name="Ohtoshi R."/>
            <person name="Malay A.D."/>
            <person name="Moran D.A.P."/>
            <person name="Tomita M."/>
            <person name="Numata K."/>
            <person name="Arakawa K."/>
        </authorList>
    </citation>
    <scope>NUCLEOTIDE SEQUENCE</scope>
</reference>
<accession>A0A8X6TEI3</accession>
<gene>
    <name evidence="1" type="ORF">NPIL_270741</name>
</gene>
<evidence type="ECO:0000313" key="2">
    <source>
        <dbReference type="Proteomes" id="UP000887013"/>
    </source>
</evidence>
<dbReference type="OrthoDB" id="2434995at2759"/>
<dbReference type="EMBL" id="BMAW01056834">
    <property type="protein sequence ID" value="GFT07965.1"/>
    <property type="molecule type" value="Genomic_DNA"/>
</dbReference>
<comment type="caution">
    <text evidence="1">The sequence shown here is derived from an EMBL/GenBank/DDBJ whole genome shotgun (WGS) entry which is preliminary data.</text>
</comment>
<dbReference type="InterPro" id="IPR043159">
    <property type="entry name" value="Lectin_gal-bd_sf"/>
</dbReference>
<sequence>MALKSVKTPCMALKSVKTPCMALKSVKTPYCQVSYATEAVMSSCHGRRKCSIGADVGTFGKPGCPPGTRLFLKVVHTCGIILQRDLHLCVPVDTYAKFESYKVFQYEEIENVQVDFQLLKCISSLSE</sequence>
<evidence type="ECO:0000313" key="1">
    <source>
        <dbReference type="EMBL" id="GFT07965.1"/>
    </source>
</evidence>
<keyword evidence="2" id="KW-1185">Reference proteome</keyword>
<dbReference type="Gene3D" id="2.60.120.740">
    <property type="match status" value="1"/>
</dbReference>
<dbReference type="AlphaFoldDB" id="A0A8X6TEI3"/>
<protein>
    <recommendedName>
        <fullName evidence="3">SUEL-type lectin domain-containing protein</fullName>
    </recommendedName>
</protein>
<name>A0A8X6TEI3_NEPPI</name>
<proteinExistence type="predicted"/>
<evidence type="ECO:0008006" key="3">
    <source>
        <dbReference type="Google" id="ProtNLM"/>
    </source>
</evidence>
<dbReference type="Proteomes" id="UP000887013">
    <property type="component" value="Unassembled WGS sequence"/>
</dbReference>